<accession>G0JSA0</accession>
<protein>
    <submittedName>
        <fullName evidence="1">Uncharacterized protein</fullName>
    </submittedName>
</protein>
<name>G0JSA0_9PROT</name>
<proteinExistence type="predicted"/>
<dbReference type="RefSeq" id="WP_014028954.1">
    <property type="nucleotide sequence ID" value="NC_015942.1"/>
</dbReference>
<dbReference type="NCBIfam" id="TIGR02532">
    <property type="entry name" value="IV_pilin_GFxxxE"/>
    <property type="match status" value="1"/>
</dbReference>
<gene>
    <name evidence="1" type="ORF">Acife_1556</name>
</gene>
<evidence type="ECO:0000313" key="1">
    <source>
        <dbReference type="EMBL" id="AEM47697.1"/>
    </source>
</evidence>
<dbReference type="EMBL" id="CP002985">
    <property type="protein sequence ID" value="AEM47697.1"/>
    <property type="molecule type" value="Genomic_DNA"/>
</dbReference>
<dbReference type="KEGG" id="afi:Acife_1556"/>
<sequence>MASFMRTDHDHRGFTLTELMMTIANPQYFTYIETANWQGAVTNSQVTDDIAELRHAPIFAVLLPHFWKWLSQRLHSVVQVTTGTAP</sequence>
<reference evidence="1 2" key="1">
    <citation type="journal article" date="2011" name="J. Bacteriol.">
        <title>Draft genome of the psychrotolerant acidophile Acidithiobacillus ferrivorans SS3.</title>
        <authorList>
            <person name="Liljeqvist M."/>
            <person name="Valdes J."/>
            <person name="Holmes D.S."/>
            <person name="Dopson M."/>
        </authorList>
    </citation>
    <scope>NUCLEOTIDE SEQUENCE [LARGE SCALE GENOMIC DNA]</scope>
    <source>
        <strain evidence="1 2">SS3</strain>
    </source>
</reference>
<dbReference type="Proteomes" id="UP000009220">
    <property type="component" value="Chromosome"/>
</dbReference>
<evidence type="ECO:0000313" key="2">
    <source>
        <dbReference type="Proteomes" id="UP000009220"/>
    </source>
</evidence>
<dbReference type="InterPro" id="IPR012902">
    <property type="entry name" value="N_methyl_site"/>
</dbReference>
<dbReference type="AlphaFoldDB" id="G0JSA0"/>
<organism evidence="1 2">
    <name type="scientific">Acidithiobacillus ferrivorans SS3</name>
    <dbReference type="NCBI Taxonomy" id="743299"/>
    <lineage>
        <taxon>Bacteria</taxon>
        <taxon>Pseudomonadati</taxon>
        <taxon>Pseudomonadota</taxon>
        <taxon>Acidithiobacillia</taxon>
        <taxon>Acidithiobacillales</taxon>
        <taxon>Acidithiobacillaceae</taxon>
        <taxon>Acidithiobacillus</taxon>
    </lineage>
</organism>
<dbReference type="HOGENOM" id="CLU_2490734_0_0_6"/>
<dbReference type="STRING" id="743299.Acife_1556"/>